<organism evidence="4">
    <name type="scientific">Deinococcus sonorensis KR-87</name>
    <dbReference type="NCBI Taxonomy" id="694439"/>
    <lineage>
        <taxon>Bacteria</taxon>
        <taxon>Thermotogati</taxon>
        <taxon>Deinococcota</taxon>
        <taxon>Deinococci</taxon>
        <taxon>Deinococcales</taxon>
        <taxon>Deinococcaceae</taxon>
        <taxon>Deinococcus</taxon>
    </lineage>
</organism>
<dbReference type="SUPFAM" id="SSF56655">
    <property type="entry name" value="Carbohydrate phosphatase"/>
    <property type="match status" value="1"/>
</dbReference>
<feature type="binding site" evidence="3">
    <location>
        <position position="91"/>
    </location>
    <ligand>
        <name>Mg(2+)</name>
        <dbReference type="ChEBI" id="CHEBI:18420"/>
        <label>1</label>
        <note>catalytic</note>
    </ligand>
</feature>
<feature type="binding site" evidence="3">
    <location>
        <position position="89"/>
    </location>
    <ligand>
        <name>Mg(2+)</name>
        <dbReference type="ChEBI" id="CHEBI:18420"/>
        <label>1</label>
        <note>catalytic</note>
    </ligand>
</feature>
<keyword evidence="4" id="KW-0378">Hydrolase</keyword>
<feature type="binding site" evidence="3">
    <location>
        <position position="207"/>
    </location>
    <ligand>
        <name>Mg(2+)</name>
        <dbReference type="ChEBI" id="CHEBI:18420"/>
        <label>1</label>
        <note>catalytic</note>
    </ligand>
</feature>
<accession>A0AAU7U974</accession>
<dbReference type="GO" id="GO:0008934">
    <property type="term" value="F:inositol monophosphate 1-phosphatase activity"/>
    <property type="evidence" value="ECO:0007669"/>
    <property type="project" value="TreeGrafter"/>
</dbReference>
<dbReference type="PANTHER" id="PTHR20854">
    <property type="entry name" value="INOSITOL MONOPHOSPHATASE"/>
    <property type="match status" value="1"/>
</dbReference>
<dbReference type="Pfam" id="PF00459">
    <property type="entry name" value="Inositol_P"/>
    <property type="match status" value="1"/>
</dbReference>
<dbReference type="EC" id="3.1.3.7" evidence="4"/>
<dbReference type="GO" id="GO:0007165">
    <property type="term" value="P:signal transduction"/>
    <property type="evidence" value="ECO:0007669"/>
    <property type="project" value="TreeGrafter"/>
</dbReference>
<proteinExistence type="predicted"/>
<evidence type="ECO:0000256" key="2">
    <source>
        <dbReference type="ARBA" id="ARBA00022842"/>
    </source>
</evidence>
<dbReference type="KEGG" id="dsc:ABOD76_16480"/>
<dbReference type="InterPro" id="IPR020550">
    <property type="entry name" value="Inositol_monophosphatase_CS"/>
</dbReference>
<evidence type="ECO:0000313" key="4">
    <source>
        <dbReference type="EMBL" id="XBV85023.1"/>
    </source>
</evidence>
<reference evidence="4" key="1">
    <citation type="submission" date="2024-06" db="EMBL/GenBank/DDBJ databases">
        <title>Draft Genome Sequence of Deinococcus sonorensis Type Strain KR-87, a Biofilm Producing Representative of the Genus Deinococcus.</title>
        <authorList>
            <person name="Boren L.S."/>
            <person name="Grosso R.A."/>
            <person name="Hugenberg-Cox A.N."/>
            <person name="Hill J.T.E."/>
            <person name="Albert C.M."/>
            <person name="Tuohy J.M."/>
        </authorList>
    </citation>
    <scope>NUCLEOTIDE SEQUENCE</scope>
    <source>
        <strain evidence="4">KR-87</strain>
    </source>
</reference>
<dbReference type="GO" id="GO:0046854">
    <property type="term" value="P:phosphatidylinositol phosphate biosynthetic process"/>
    <property type="evidence" value="ECO:0007669"/>
    <property type="project" value="InterPro"/>
</dbReference>
<sequence>MTSLPYQHERDVAEQLAREAAQILLHYRRTGFDVELKTSAEDPVTVADREASELIVAGLREAFPDDGILSEELLDTDERLSRERVWIIDPIDGTKEYVDGTPDYCVSIGLSVNGQAMLGVVLAPEKDELFSGIVGQGVWKNGQPSGFSDRAPQDSVIAVSDSEHERELHRYPLPHMKPSGSIALKLARISAGEADATFTMSPRSEWDIAAGMALVEAAGGVYSRRNSAPIVLNSPRPELRRGFIGGRADTVAWLKDELVRLDVPEQIHGVTEQDDVWVLVPDEVRALVQPGKNLHLRQAGGSEQPGRLVAWALVQPQPGRAQLLRLEGEAFHQDILQRDLVRIYGPLEAASSGG</sequence>
<feature type="binding site" evidence="3">
    <location>
        <position position="92"/>
    </location>
    <ligand>
        <name>Mg(2+)</name>
        <dbReference type="ChEBI" id="CHEBI:18420"/>
        <label>1</label>
        <note>catalytic</note>
    </ligand>
</feature>
<name>A0AAU7U974_9DEIO</name>
<dbReference type="CDD" id="cd01638">
    <property type="entry name" value="CysQ"/>
    <property type="match status" value="1"/>
</dbReference>
<dbReference type="PRINTS" id="PR00377">
    <property type="entry name" value="IMPHPHTASES"/>
</dbReference>
<dbReference type="GO" id="GO:0046872">
    <property type="term" value="F:metal ion binding"/>
    <property type="evidence" value="ECO:0007669"/>
    <property type="project" value="UniProtKB-KW"/>
</dbReference>
<keyword evidence="1 3" id="KW-0479">Metal-binding</keyword>
<protein>
    <submittedName>
        <fullName evidence="4">3'(2'),5'-bisphosphate nucleotidase CysQ</fullName>
        <ecNumber evidence="4">3.1.3.7</ecNumber>
    </submittedName>
</protein>
<dbReference type="GO" id="GO:0006020">
    <property type="term" value="P:inositol metabolic process"/>
    <property type="evidence" value="ECO:0007669"/>
    <property type="project" value="TreeGrafter"/>
</dbReference>
<feature type="binding site" evidence="3">
    <location>
        <position position="71"/>
    </location>
    <ligand>
        <name>Mg(2+)</name>
        <dbReference type="ChEBI" id="CHEBI:18420"/>
        <label>1</label>
        <note>catalytic</note>
    </ligand>
</feature>
<dbReference type="GO" id="GO:0008441">
    <property type="term" value="F:3'(2'),5'-bisphosphate nucleotidase activity"/>
    <property type="evidence" value="ECO:0007669"/>
    <property type="project" value="UniProtKB-EC"/>
</dbReference>
<dbReference type="Gene3D" id="3.40.190.80">
    <property type="match status" value="1"/>
</dbReference>
<dbReference type="InterPro" id="IPR000760">
    <property type="entry name" value="Inositol_monophosphatase-like"/>
</dbReference>
<dbReference type="PROSITE" id="PS00630">
    <property type="entry name" value="IMP_2"/>
    <property type="match status" value="1"/>
</dbReference>
<evidence type="ECO:0000256" key="1">
    <source>
        <dbReference type="ARBA" id="ARBA00022723"/>
    </source>
</evidence>
<dbReference type="AlphaFoldDB" id="A0AAU7U974"/>
<keyword evidence="2 3" id="KW-0460">Magnesium</keyword>
<dbReference type="RefSeq" id="WP_350243060.1">
    <property type="nucleotide sequence ID" value="NZ_CP158299.1"/>
</dbReference>
<dbReference type="PANTHER" id="PTHR20854:SF4">
    <property type="entry name" value="INOSITOL-1-MONOPHOSPHATASE-RELATED"/>
    <property type="match status" value="1"/>
</dbReference>
<gene>
    <name evidence="4" type="ORF">ABOD76_16480</name>
</gene>
<dbReference type="EMBL" id="CP158299">
    <property type="protein sequence ID" value="XBV85023.1"/>
    <property type="molecule type" value="Genomic_DNA"/>
</dbReference>
<evidence type="ECO:0000256" key="3">
    <source>
        <dbReference type="PIRSR" id="PIRSR600760-2"/>
    </source>
</evidence>
<comment type="cofactor">
    <cofactor evidence="3">
        <name>Mg(2+)</name>
        <dbReference type="ChEBI" id="CHEBI:18420"/>
    </cofactor>
</comment>
<dbReference type="Gene3D" id="3.30.540.10">
    <property type="entry name" value="Fructose-1,6-Bisphosphatase, subunit A, domain 1"/>
    <property type="match status" value="1"/>
</dbReference>